<dbReference type="SMART" id="SM00382">
    <property type="entry name" value="AAA"/>
    <property type="match status" value="1"/>
</dbReference>
<dbReference type="SUPFAM" id="SSF52540">
    <property type="entry name" value="P-loop containing nucleoside triphosphate hydrolases"/>
    <property type="match status" value="1"/>
</dbReference>
<keyword evidence="7" id="KW-1185">Reference proteome</keyword>
<dbReference type="GO" id="GO:0005524">
    <property type="term" value="F:ATP binding"/>
    <property type="evidence" value="ECO:0007669"/>
    <property type="project" value="UniProtKB-KW"/>
</dbReference>
<dbReference type="InterPro" id="IPR003439">
    <property type="entry name" value="ABC_transporter-like_ATP-bd"/>
</dbReference>
<dbReference type="RefSeq" id="WP_068701758.1">
    <property type="nucleotide sequence ID" value="NZ_BDCR01000001.1"/>
</dbReference>
<name>A0A170YP76_9BACT</name>
<comment type="caution">
    <text evidence="6">The sequence shown here is derived from an EMBL/GenBank/DDBJ whole genome shotgun (WGS) entry which is preliminary data.</text>
</comment>
<dbReference type="Pfam" id="PF00005">
    <property type="entry name" value="ABC_tran"/>
    <property type="match status" value="1"/>
</dbReference>
<evidence type="ECO:0000313" key="7">
    <source>
        <dbReference type="Proteomes" id="UP000076586"/>
    </source>
</evidence>
<comment type="similarity">
    <text evidence="1">Belongs to the ABC transporter superfamily.</text>
</comment>
<dbReference type="STRING" id="681398.PJIAN_1541"/>
<dbReference type="PANTHER" id="PTHR43335">
    <property type="entry name" value="ABC TRANSPORTER, ATP-BINDING PROTEIN"/>
    <property type="match status" value="1"/>
</dbReference>
<evidence type="ECO:0000259" key="5">
    <source>
        <dbReference type="PROSITE" id="PS50893"/>
    </source>
</evidence>
<dbReference type="AlphaFoldDB" id="A0A170YP76"/>
<protein>
    <submittedName>
        <fullName evidence="6">ABC-2 type transport system ATP-binding protein</fullName>
    </submittedName>
</protein>
<accession>A0A170YP76</accession>
<evidence type="ECO:0000256" key="2">
    <source>
        <dbReference type="ARBA" id="ARBA00022448"/>
    </source>
</evidence>
<sequence length="301" mass="33340">MSLSIQQLTKYYGQQAALNNVSFELHAGEIAGFLGPNGAGKSTLMKIVTGYISADAGTVSVCGEKVTETGLETRRMIGYLPEHNPLYPDLYVKEYLQFVAGMYHLGKQSKSRVDEMIERTGLTGEYKKRIGQLSKGYRQRVGLAQALIHDPKVLILDEPTTGLDPNQLTEIRNLIIEVGKEKTVLFSTHIMQEVKAICKRVIIINNGKLVADSTEDSLLHEVDKDRFGALVEFAGVIVPDRLCSIPGVLRVDPIGKNTFQVTSTTDVRSDIFRLAVETNIPLLTLQQQAQSMEDVFKKLTN</sequence>
<dbReference type="OrthoDB" id="9801987at2"/>
<dbReference type="Proteomes" id="UP000076586">
    <property type="component" value="Unassembled WGS sequence"/>
</dbReference>
<reference evidence="7" key="1">
    <citation type="submission" date="2016-04" db="EMBL/GenBank/DDBJ databases">
        <title>Draft genome sequence of Paludibacter jiangxiensis strain NM7.</title>
        <authorList>
            <person name="Qiu Y."/>
            <person name="Matsuura N."/>
            <person name="Ohashi A."/>
            <person name="Tourlousse M.D."/>
            <person name="Sekiguchi Y."/>
        </authorList>
    </citation>
    <scope>NUCLEOTIDE SEQUENCE [LARGE SCALE GENOMIC DNA]</scope>
    <source>
        <strain evidence="7">NM7</strain>
    </source>
</reference>
<dbReference type="EMBL" id="BDCR01000001">
    <property type="protein sequence ID" value="GAT61952.1"/>
    <property type="molecule type" value="Genomic_DNA"/>
</dbReference>
<gene>
    <name evidence="6" type="ORF">PJIAN_1541</name>
</gene>
<dbReference type="InterPro" id="IPR019864">
    <property type="entry name" value="Motility-assoc_ABC_GldA"/>
</dbReference>
<evidence type="ECO:0000313" key="6">
    <source>
        <dbReference type="EMBL" id="GAT61952.1"/>
    </source>
</evidence>
<dbReference type="Gene3D" id="3.40.50.300">
    <property type="entry name" value="P-loop containing nucleotide triphosphate hydrolases"/>
    <property type="match status" value="1"/>
</dbReference>
<dbReference type="NCBIfam" id="TIGR03522">
    <property type="entry name" value="GldA_ABC_ATP"/>
    <property type="match status" value="1"/>
</dbReference>
<keyword evidence="3" id="KW-0547">Nucleotide-binding</keyword>
<proteinExistence type="inferred from homology"/>
<dbReference type="GO" id="GO:0016887">
    <property type="term" value="F:ATP hydrolysis activity"/>
    <property type="evidence" value="ECO:0007669"/>
    <property type="project" value="InterPro"/>
</dbReference>
<feature type="domain" description="ABC transporter" evidence="5">
    <location>
        <begin position="3"/>
        <end position="231"/>
    </location>
</feature>
<reference evidence="7" key="2">
    <citation type="journal article" date="2017" name="Genome Announc.">
        <title>Draft genome sequence of Paludibacter jiangxiensis NM7(T), a propionate-producing fermentative bacterium.</title>
        <authorList>
            <person name="Qiu Y.-L."/>
            <person name="Tourlousse D.M."/>
            <person name="Matsuura N."/>
            <person name="Ohashi A."/>
            <person name="Sekiguchi Y."/>
        </authorList>
    </citation>
    <scope>NUCLEOTIDE SEQUENCE [LARGE SCALE GENOMIC DNA]</scope>
    <source>
        <strain evidence="7">NM7</strain>
    </source>
</reference>
<dbReference type="PROSITE" id="PS50893">
    <property type="entry name" value="ABC_TRANSPORTER_2"/>
    <property type="match status" value="1"/>
</dbReference>
<evidence type="ECO:0000256" key="4">
    <source>
        <dbReference type="ARBA" id="ARBA00022840"/>
    </source>
</evidence>
<organism evidence="6 7">
    <name type="scientific">Paludibacter jiangxiensis</name>
    <dbReference type="NCBI Taxonomy" id="681398"/>
    <lineage>
        <taxon>Bacteria</taxon>
        <taxon>Pseudomonadati</taxon>
        <taxon>Bacteroidota</taxon>
        <taxon>Bacteroidia</taxon>
        <taxon>Bacteroidales</taxon>
        <taxon>Paludibacteraceae</taxon>
        <taxon>Paludibacter</taxon>
    </lineage>
</organism>
<dbReference type="InterPro" id="IPR027417">
    <property type="entry name" value="P-loop_NTPase"/>
</dbReference>
<keyword evidence="4 6" id="KW-0067">ATP-binding</keyword>
<dbReference type="InterPro" id="IPR003593">
    <property type="entry name" value="AAA+_ATPase"/>
</dbReference>
<keyword evidence="2" id="KW-0813">Transport</keyword>
<dbReference type="PANTHER" id="PTHR43335:SF4">
    <property type="entry name" value="ABC TRANSPORTER, ATP-BINDING PROTEIN"/>
    <property type="match status" value="1"/>
</dbReference>
<evidence type="ECO:0000256" key="1">
    <source>
        <dbReference type="ARBA" id="ARBA00005417"/>
    </source>
</evidence>
<evidence type="ECO:0000256" key="3">
    <source>
        <dbReference type="ARBA" id="ARBA00022741"/>
    </source>
</evidence>